<accession>A0A1M5N6E9</accession>
<evidence type="ECO:0000313" key="1">
    <source>
        <dbReference type="EMBL" id="SHG85045.1"/>
    </source>
</evidence>
<evidence type="ECO:0000313" key="2">
    <source>
        <dbReference type="Proteomes" id="UP000190675"/>
    </source>
</evidence>
<name>A0A1M5N6E9_9BRAD</name>
<dbReference type="Proteomes" id="UP000190675">
    <property type="component" value="Chromosome I"/>
</dbReference>
<sequence length="72" mass="7595">MADPTAGPERPIEHAIVIYAPNAARLSGRIGLIAVHFGGIAETAGLTAAATRSRIADFESVEHLLAWLRSLC</sequence>
<reference evidence="1 2" key="1">
    <citation type="submission" date="2016-11" db="EMBL/GenBank/DDBJ databases">
        <authorList>
            <person name="Jaros S."/>
            <person name="Januszkiewicz K."/>
            <person name="Wedrychowicz H."/>
        </authorList>
    </citation>
    <scope>NUCLEOTIDE SEQUENCE [LARGE SCALE GENOMIC DNA]</scope>
    <source>
        <strain evidence="1 2">GAS242</strain>
    </source>
</reference>
<protein>
    <submittedName>
        <fullName evidence="1">Uncharacterized protein</fullName>
    </submittedName>
</protein>
<organism evidence="1 2">
    <name type="scientific">Bradyrhizobium erythrophlei</name>
    <dbReference type="NCBI Taxonomy" id="1437360"/>
    <lineage>
        <taxon>Bacteria</taxon>
        <taxon>Pseudomonadati</taxon>
        <taxon>Pseudomonadota</taxon>
        <taxon>Alphaproteobacteria</taxon>
        <taxon>Hyphomicrobiales</taxon>
        <taxon>Nitrobacteraceae</taxon>
        <taxon>Bradyrhizobium</taxon>
    </lineage>
</organism>
<gene>
    <name evidence="1" type="ORF">SAMN05444169_4441</name>
</gene>
<dbReference type="AlphaFoldDB" id="A0A1M5N6E9"/>
<proteinExistence type="predicted"/>
<dbReference type="EMBL" id="LT670818">
    <property type="protein sequence ID" value="SHG85045.1"/>
    <property type="molecule type" value="Genomic_DNA"/>
</dbReference>